<evidence type="ECO:0000256" key="8">
    <source>
        <dbReference type="ARBA" id="ARBA00023029"/>
    </source>
</evidence>
<evidence type="ECO:0000313" key="16">
    <source>
        <dbReference type="EMBL" id="KZX14372.1"/>
    </source>
</evidence>
<dbReference type="InterPro" id="IPR036388">
    <property type="entry name" value="WH-like_DNA-bd_sf"/>
</dbReference>
<feature type="domain" description="Spo11/DNA topoisomerase VI subunit A N-terminal" evidence="13">
    <location>
        <begin position="76"/>
        <end position="139"/>
    </location>
</feature>
<dbReference type="SUPFAM" id="SSF56726">
    <property type="entry name" value="DNA topoisomerase IV, alpha subunit"/>
    <property type="match status" value="1"/>
</dbReference>
<comment type="cofactor">
    <cofactor evidence="2 11">
        <name>Mg(2+)</name>
        <dbReference type="ChEBI" id="CHEBI:18420"/>
    </cofactor>
</comment>
<dbReference type="Proteomes" id="UP000077066">
    <property type="component" value="Unassembled WGS sequence"/>
</dbReference>
<evidence type="ECO:0000256" key="12">
    <source>
        <dbReference type="PROSITE-ProRule" id="PRU01385"/>
    </source>
</evidence>
<comment type="subunit">
    <text evidence="11">Homodimer. Heterotetramer of two Top6A and two Top6B chains.</text>
</comment>
<keyword evidence="9 11" id="KW-0238">DNA-binding</keyword>
<evidence type="ECO:0000256" key="7">
    <source>
        <dbReference type="ARBA" id="ARBA00022842"/>
    </source>
</evidence>
<comment type="function">
    <text evidence="11">Relaxes both positive and negative superturns and exhibits a strong decatenase activity.</text>
</comment>
<protein>
    <recommendedName>
        <fullName evidence="11">Type 2 DNA topoisomerase 6 subunit A</fullName>
        <ecNumber evidence="11">5.6.2.2</ecNumber>
    </recommendedName>
    <alternativeName>
        <fullName evidence="11">Type II DNA topoisomerase VI subunit A</fullName>
    </alternativeName>
</protein>
<dbReference type="PANTHER" id="PTHR10848">
    <property type="entry name" value="MEIOTIC RECOMBINATION PROTEIN SPO11"/>
    <property type="match status" value="1"/>
</dbReference>
<feature type="domain" description="Topoisomerase 6 subunit A/Spo11 TOPRIM" evidence="15">
    <location>
        <begin position="191"/>
        <end position="356"/>
    </location>
</feature>
<reference evidence="16 17" key="1">
    <citation type="submission" date="2016-04" db="EMBL/GenBank/DDBJ databases">
        <title>Genome sequence of Methanobrevibacter filiformis DSM 11501.</title>
        <authorList>
            <person name="Poehlein A."/>
            <person name="Seedorf H."/>
            <person name="Daniel R."/>
        </authorList>
    </citation>
    <scope>NUCLEOTIDE SEQUENCE [LARGE SCALE GENOMIC DNA]</scope>
    <source>
        <strain evidence="16 17">DSM 11501</strain>
    </source>
</reference>
<dbReference type="STRING" id="55758.MBFIL_08890"/>
<keyword evidence="7 11" id="KW-0460">Magnesium</keyword>
<evidence type="ECO:0000256" key="2">
    <source>
        <dbReference type="ARBA" id="ARBA00001946"/>
    </source>
</evidence>
<evidence type="ECO:0000256" key="10">
    <source>
        <dbReference type="ARBA" id="ARBA00023235"/>
    </source>
</evidence>
<dbReference type="HAMAP" id="MF_00132">
    <property type="entry name" value="Top6A"/>
    <property type="match status" value="1"/>
</dbReference>
<evidence type="ECO:0000256" key="4">
    <source>
        <dbReference type="ARBA" id="ARBA00022723"/>
    </source>
</evidence>
<comment type="catalytic activity">
    <reaction evidence="1 11 12">
        <text>ATP-dependent breakage, passage and rejoining of double-stranded DNA.</text>
        <dbReference type="EC" id="5.6.2.2"/>
    </reaction>
</comment>
<dbReference type="InterPro" id="IPR049333">
    <property type="entry name" value="Topo_VI_alpha"/>
</dbReference>
<feature type="binding site" evidence="11">
    <location>
        <position position="247"/>
    </location>
    <ligand>
        <name>Mg(2+)</name>
        <dbReference type="ChEBI" id="CHEBI:18420"/>
    </ligand>
</feature>
<evidence type="ECO:0000259" key="14">
    <source>
        <dbReference type="Pfam" id="PF20768"/>
    </source>
</evidence>
<gene>
    <name evidence="11 16" type="primary">top6A</name>
    <name evidence="16" type="ORF">MBFIL_08890</name>
</gene>
<dbReference type="OrthoDB" id="5866at2157"/>
<keyword evidence="5 11" id="KW-0547">Nucleotide-binding</keyword>
<evidence type="ECO:0000259" key="13">
    <source>
        <dbReference type="Pfam" id="PF04406"/>
    </source>
</evidence>
<dbReference type="Gene3D" id="1.10.10.10">
    <property type="entry name" value="Winged helix-like DNA-binding domain superfamily/Winged helix DNA-binding domain"/>
    <property type="match status" value="1"/>
</dbReference>
<evidence type="ECO:0000256" key="11">
    <source>
        <dbReference type="HAMAP-Rule" id="MF_00132"/>
    </source>
</evidence>
<keyword evidence="6 11" id="KW-0067">ATP-binding</keyword>
<evidence type="ECO:0000259" key="15">
    <source>
        <dbReference type="Pfam" id="PF21180"/>
    </source>
</evidence>
<evidence type="ECO:0000256" key="6">
    <source>
        <dbReference type="ARBA" id="ARBA00022840"/>
    </source>
</evidence>
<dbReference type="GO" id="GO:0006265">
    <property type="term" value="P:DNA topological change"/>
    <property type="evidence" value="ECO:0007669"/>
    <property type="project" value="UniProtKB-UniRule"/>
</dbReference>
<dbReference type="PROSITE" id="PS52041">
    <property type="entry name" value="TOPO_IIB"/>
    <property type="match status" value="1"/>
</dbReference>
<comment type="caution">
    <text evidence="16">The sequence shown here is derived from an EMBL/GenBank/DDBJ whole genome shotgun (WGS) entry which is preliminary data.</text>
</comment>
<feature type="active site" description="O-(5'-phospho-DNA)-tyrosine intermediate" evidence="11 12">
    <location>
        <position position="105"/>
    </location>
</feature>
<dbReference type="Gene3D" id="3.40.1360.10">
    <property type="match status" value="1"/>
</dbReference>
<accession>A0A166CCQ7</accession>
<evidence type="ECO:0000256" key="9">
    <source>
        <dbReference type="ARBA" id="ARBA00023125"/>
    </source>
</evidence>
<dbReference type="InterPro" id="IPR036078">
    <property type="entry name" value="Spo11/TopoVI_A_sf"/>
</dbReference>
<dbReference type="Pfam" id="PF20768">
    <property type="entry name" value="Topo_VI_alpha"/>
    <property type="match status" value="1"/>
</dbReference>
<dbReference type="InterPro" id="IPR004085">
    <property type="entry name" value="TopoVI_A"/>
</dbReference>
<dbReference type="GO" id="GO:0003677">
    <property type="term" value="F:DNA binding"/>
    <property type="evidence" value="ECO:0007669"/>
    <property type="project" value="UniProtKB-UniRule"/>
</dbReference>
<organism evidence="16 17">
    <name type="scientific">Methanobrevibacter filiformis</name>
    <dbReference type="NCBI Taxonomy" id="55758"/>
    <lineage>
        <taxon>Archaea</taxon>
        <taxon>Methanobacteriati</taxon>
        <taxon>Methanobacteriota</taxon>
        <taxon>Methanomada group</taxon>
        <taxon>Methanobacteria</taxon>
        <taxon>Methanobacteriales</taxon>
        <taxon>Methanobacteriaceae</taxon>
        <taxon>Methanobrevibacter</taxon>
    </lineage>
</organism>
<dbReference type="EMBL" id="LWMT01000160">
    <property type="protein sequence ID" value="KZX14372.1"/>
    <property type="molecule type" value="Genomic_DNA"/>
</dbReference>
<comment type="similarity">
    <text evidence="3 11 12">Belongs to the TOP6A family.</text>
</comment>
<proteinExistence type="inferred from homology"/>
<feature type="domain" description="Type II DNA topoisomerase VI subunit A all-beta" evidence="14">
    <location>
        <begin position="143"/>
        <end position="187"/>
    </location>
</feature>
<evidence type="ECO:0000313" key="17">
    <source>
        <dbReference type="Proteomes" id="UP000077066"/>
    </source>
</evidence>
<dbReference type="EC" id="5.6.2.2" evidence="11"/>
<dbReference type="GO" id="GO:0003918">
    <property type="term" value="F:DNA topoisomerase type II (double strand cut, ATP-hydrolyzing) activity"/>
    <property type="evidence" value="ECO:0007669"/>
    <property type="project" value="UniProtKB-UniRule"/>
</dbReference>
<feature type="binding site" evidence="11">
    <location>
        <position position="195"/>
    </location>
    <ligand>
        <name>Mg(2+)</name>
        <dbReference type="ChEBI" id="CHEBI:18420"/>
    </ligand>
</feature>
<evidence type="ECO:0000256" key="1">
    <source>
        <dbReference type="ARBA" id="ARBA00000185"/>
    </source>
</evidence>
<dbReference type="PRINTS" id="PR01550">
    <property type="entry name" value="TOP6AFAMILY"/>
</dbReference>
<sequence length="360" mass="40857">MADVKEVNRLDRKEITMNKLKGLGQTIIDDVNQSKIPSLKIPSRGTSNIVYDEDKRYYILGERAGKRSLGNVKQIKKLGQMIFVSNFCKDLVQREKTATLREMYYVSEGWGLGFDNQQESNIVGEDIEVTLGTSREDLGLMPEEDGASVYGDIVFQEGDVEINALKSGKSGYTISPTIDEVDFLDHNVERVIAVETMGMFHRMVQENAYKKFNTLIVGLKGQAARATRRFLKRVNQELNLPVYICNDGDPWGFHIAMVIISGSAKLAHVNHDLATPDAKFLGVSATDIVNYDLPTDPLKDIDVLRLKELSKDPRYRDEHWQNEIKKMLKIGRKAEQQSFSKYGLEYVVDTYFPEKLDAME</sequence>
<keyword evidence="10 11" id="KW-0413">Isomerase</keyword>
<dbReference type="PANTHER" id="PTHR10848:SF0">
    <property type="entry name" value="MEIOTIC RECOMBINATION PROTEIN SPO11"/>
    <property type="match status" value="1"/>
</dbReference>
<dbReference type="GO" id="GO:0006260">
    <property type="term" value="P:DNA replication"/>
    <property type="evidence" value="ECO:0007669"/>
    <property type="project" value="UniProtKB-UniRule"/>
</dbReference>
<dbReference type="RefSeq" id="WP_066971897.1">
    <property type="nucleotide sequence ID" value="NZ_LWMT01000160.1"/>
</dbReference>
<dbReference type="AlphaFoldDB" id="A0A166CCQ7"/>
<dbReference type="InterPro" id="IPR002815">
    <property type="entry name" value="Spo11/TopoVI_A"/>
</dbReference>
<dbReference type="InterPro" id="IPR013049">
    <property type="entry name" value="Spo11/TopoVI_A_N"/>
</dbReference>
<dbReference type="CDD" id="cd00223">
    <property type="entry name" value="TOPRIM_TopoIIB_SPO"/>
    <property type="match status" value="1"/>
</dbReference>
<dbReference type="PRINTS" id="PR01552">
    <property type="entry name" value="TPISMRASE6A"/>
</dbReference>
<keyword evidence="17" id="KW-1185">Reference proteome</keyword>
<dbReference type="GO" id="GO:0005524">
    <property type="term" value="F:ATP binding"/>
    <property type="evidence" value="ECO:0007669"/>
    <property type="project" value="UniProtKB-KW"/>
</dbReference>
<evidence type="ECO:0000256" key="3">
    <source>
        <dbReference type="ARBA" id="ARBA00006559"/>
    </source>
</evidence>
<dbReference type="PATRIC" id="fig|55758.3.peg.1005"/>
<dbReference type="Pfam" id="PF04406">
    <property type="entry name" value="TP6A_N"/>
    <property type="match status" value="1"/>
</dbReference>
<dbReference type="NCBIfam" id="NF003334">
    <property type="entry name" value="PRK04342.1-3"/>
    <property type="match status" value="1"/>
</dbReference>
<keyword evidence="4 11" id="KW-0479">Metal-binding</keyword>
<dbReference type="GO" id="GO:0005694">
    <property type="term" value="C:chromosome"/>
    <property type="evidence" value="ECO:0007669"/>
    <property type="project" value="InterPro"/>
</dbReference>
<dbReference type="InterPro" id="IPR034136">
    <property type="entry name" value="TOPRIM_Topo6A/Spo11"/>
</dbReference>
<evidence type="ECO:0000256" key="5">
    <source>
        <dbReference type="ARBA" id="ARBA00022741"/>
    </source>
</evidence>
<dbReference type="GO" id="GO:0000287">
    <property type="term" value="F:magnesium ion binding"/>
    <property type="evidence" value="ECO:0007669"/>
    <property type="project" value="UniProtKB-UniRule"/>
</dbReference>
<dbReference type="Pfam" id="PF21180">
    <property type="entry name" value="TOP6A-Spo11_Toprim"/>
    <property type="match status" value="1"/>
</dbReference>
<keyword evidence="8 11" id="KW-0799">Topoisomerase</keyword>
<name>A0A166CCQ7_9EURY</name>